<protein>
    <submittedName>
        <fullName evidence="2">Uncharacterized protein</fullName>
    </submittedName>
</protein>
<evidence type="ECO:0000313" key="2">
    <source>
        <dbReference type="EMBL" id="GBP60909.1"/>
    </source>
</evidence>
<dbReference type="AlphaFoldDB" id="A0A4C1XF32"/>
<gene>
    <name evidence="2" type="ORF">EVAR_48714_1</name>
</gene>
<evidence type="ECO:0000256" key="1">
    <source>
        <dbReference type="SAM" id="MobiDB-lite"/>
    </source>
</evidence>
<dbReference type="Proteomes" id="UP000299102">
    <property type="component" value="Unassembled WGS sequence"/>
</dbReference>
<organism evidence="2 3">
    <name type="scientific">Eumeta variegata</name>
    <name type="common">Bagworm moth</name>
    <name type="synonym">Eumeta japonica</name>
    <dbReference type="NCBI Taxonomy" id="151549"/>
    <lineage>
        <taxon>Eukaryota</taxon>
        <taxon>Metazoa</taxon>
        <taxon>Ecdysozoa</taxon>
        <taxon>Arthropoda</taxon>
        <taxon>Hexapoda</taxon>
        <taxon>Insecta</taxon>
        <taxon>Pterygota</taxon>
        <taxon>Neoptera</taxon>
        <taxon>Endopterygota</taxon>
        <taxon>Lepidoptera</taxon>
        <taxon>Glossata</taxon>
        <taxon>Ditrysia</taxon>
        <taxon>Tineoidea</taxon>
        <taxon>Psychidae</taxon>
        <taxon>Oiketicinae</taxon>
        <taxon>Eumeta</taxon>
    </lineage>
</organism>
<evidence type="ECO:0000313" key="3">
    <source>
        <dbReference type="Proteomes" id="UP000299102"/>
    </source>
</evidence>
<name>A0A4C1XF32_EUMVA</name>
<feature type="region of interest" description="Disordered" evidence="1">
    <location>
        <begin position="1"/>
        <end position="32"/>
    </location>
</feature>
<proteinExistence type="predicted"/>
<accession>A0A4C1XF32</accession>
<dbReference type="EMBL" id="BGZK01000799">
    <property type="protein sequence ID" value="GBP60909.1"/>
    <property type="molecule type" value="Genomic_DNA"/>
</dbReference>
<keyword evidence="3" id="KW-1185">Reference proteome</keyword>
<comment type="caution">
    <text evidence="2">The sequence shown here is derived from an EMBL/GenBank/DDBJ whole genome shotgun (WGS) entry which is preliminary data.</text>
</comment>
<sequence>MAFWASAQGPVDSRGPRLSQQTVKRRVEGGRPPTVTKVTAARVGVGATSGIYQSSTASRSRRSLATTFIWIDKAHYILKVNQRRLRALRQNSIYGAASPRRRARAPAASAHPIHLASPLARESGTSLLLTYLMSFTLIRTARRRAPVMRHIYV</sequence>
<reference evidence="2 3" key="1">
    <citation type="journal article" date="2019" name="Commun. Biol.">
        <title>The bagworm genome reveals a unique fibroin gene that provides high tensile strength.</title>
        <authorList>
            <person name="Kono N."/>
            <person name="Nakamura H."/>
            <person name="Ohtoshi R."/>
            <person name="Tomita M."/>
            <person name="Numata K."/>
            <person name="Arakawa K."/>
        </authorList>
    </citation>
    <scope>NUCLEOTIDE SEQUENCE [LARGE SCALE GENOMIC DNA]</scope>
</reference>